<accession>A0A8S9RKW1</accession>
<gene>
    <name evidence="1" type="ORF">F2Q69_00061698</name>
</gene>
<comment type="caution">
    <text evidence="1">The sequence shown here is derived from an EMBL/GenBank/DDBJ whole genome shotgun (WGS) entry which is preliminary data.</text>
</comment>
<evidence type="ECO:0000313" key="2">
    <source>
        <dbReference type="Proteomes" id="UP000712600"/>
    </source>
</evidence>
<reference evidence="1" key="1">
    <citation type="submission" date="2019-12" db="EMBL/GenBank/DDBJ databases">
        <title>Genome sequencing and annotation of Brassica cretica.</title>
        <authorList>
            <person name="Studholme D.J."/>
            <person name="Sarris P."/>
        </authorList>
    </citation>
    <scope>NUCLEOTIDE SEQUENCE</scope>
    <source>
        <strain evidence="1">PFS-109/04</strain>
        <tissue evidence="1">Leaf</tissue>
    </source>
</reference>
<name>A0A8S9RKW1_BRACR</name>
<protein>
    <submittedName>
        <fullName evidence="1">Uncharacterized protein</fullName>
    </submittedName>
</protein>
<evidence type="ECO:0000313" key="1">
    <source>
        <dbReference type="EMBL" id="KAF3573858.1"/>
    </source>
</evidence>
<dbReference type="Proteomes" id="UP000712600">
    <property type="component" value="Unassembled WGS sequence"/>
</dbReference>
<dbReference type="EMBL" id="QGKX02000095">
    <property type="protein sequence ID" value="KAF3573858.1"/>
    <property type="molecule type" value="Genomic_DNA"/>
</dbReference>
<dbReference type="AlphaFoldDB" id="A0A8S9RKW1"/>
<organism evidence="1 2">
    <name type="scientific">Brassica cretica</name>
    <name type="common">Mustard</name>
    <dbReference type="NCBI Taxonomy" id="69181"/>
    <lineage>
        <taxon>Eukaryota</taxon>
        <taxon>Viridiplantae</taxon>
        <taxon>Streptophyta</taxon>
        <taxon>Embryophyta</taxon>
        <taxon>Tracheophyta</taxon>
        <taxon>Spermatophyta</taxon>
        <taxon>Magnoliopsida</taxon>
        <taxon>eudicotyledons</taxon>
        <taxon>Gunneridae</taxon>
        <taxon>Pentapetalae</taxon>
        <taxon>rosids</taxon>
        <taxon>malvids</taxon>
        <taxon>Brassicales</taxon>
        <taxon>Brassicaceae</taxon>
        <taxon>Brassiceae</taxon>
        <taxon>Brassica</taxon>
    </lineage>
</organism>
<proteinExistence type="predicted"/>
<sequence>MNESTHDEHCGAESGRIENQKVSDTIVESFKLVTEEMKRERRVCYEGFNVYVPPSCSTSLMCIDPLPPSSPSPVINSDISEPLSPSDSEMIDLSSPDPLSFILALRAPFHDRPISSILPTIPATTPPSTSFNPFIPTPPFL</sequence>